<feature type="transmembrane region" description="Helical" evidence="5">
    <location>
        <begin position="25"/>
        <end position="46"/>
    </location>
</feature>
<dbReference type="PANTHER" id="PTHR42718">
    <property type="entry name" value="MAJOR FACILITATOR SUPERFAMILY MULTIDRUG TRANSPORTER MFSC"/>
    <property type="match status" value="1"/>
</dbReference>
<evidence type="ECO:0000256" key="2">
    <source>
        <dbReference type="ARBA" id="ARBA00022692"/>
    </source>
</evidence>
<feature type="transmembrane region" description="Helical" evidence="5">
    <location>
        <begin position="127"/>
        <end position="149"/>
    </location>
</feature>
<keyword evidence="4 5" id="KW-0472">Membrane</keyword>
<dbReference type="OrthoDB" id="6057322at2"/>
<dbReference type="PANTHER" id="PTHR42718:SF39">
    <property type="entry name" value="ACTINORHODIN TRANSPORTER-RELATED"/>
    <property type="match status" value="1"/>
</dbReference>
<keyword evidence="7" id="KW-1185">Reference proteome</keyword>
<dbReference type="SUPFAM" id="SSF103473">
    <property type="entry name" value="MFS general substrate transporter"/>
    <property type="match status" value="2"/>
</dbReference>
<gene>
    <name evidence="6" type="ORF">JCM19240_4231</name>
</gene>
<evidence type="ECO:0000313" key="6">
    <source>
        <dbReference type="EMBL" id="GAL34681.1"/>
    </source>
</evidence>
<dbReference type="InterPro" id="IPR011701">
    <property type="entry name" value="MFS"/>
</dbReference>
<evidence type="ECO:0000256" key="5">
    <source>
        <dbReference type="SAM" id="Phobius"/>
    </source>
</evidence>
<name>A0A090T416_9VIBR</name>
<keyword evidence="2 5" id="KW-0812">Transmembrane</keyword>
<accession>A0A090T416</accession>
<comment type="subcellular location">
    <subcellularLocation>
        <location evidence="1">Membrane</location>
        <topology evidence="1">Multi-pass membrane protein</topology>
    </subcellularLocation>
</comment>
<dbReference type="GO" id="GO:0016020">
    <property type="term" value="C:membrane"/>
    <property type="evidence" value="ECO:0007669"/>
    <property type="project" value="UniProtKB-SubCell"/>
</dbReference>
<feature type="transmembrane region" description="Helical" evidence="5">
    <location>
        <begin position="235"/>
        <end position="253"/>
    </location>
</feature>
<dbReference type="GO" id="GO:0022857">
    <property type="term" value="F:transmembrane transporter activity"/>
    <property type="evidence" value="ECO:0007669"/>
    <property type="project" value="InterPro"/>
</dbReference>
<keyword evidence="3 5" id="KW-1133">Transmembrane helix</keyword>
<feature type="transmembrane region" description="Helical" evidence="5">
    <location>
        <begin position="309"/>
        <end position="329"/>
    </location>
</feature>
<evidence type="ECO:0000313" key="7">
    <source>
        <dbReference type="Proteomes" id="UP000029224"/>
    </source>
</evidence>
<proteinExistence type="predicted"/>
<dbReference type="Proteomes" id="UP000029224">
    <property type="component" value="Unassembled WGS sequence"/>
</dbReference>
<comment type="caution">
    <text evidence="6">The sequence shown here is derived from an EMBL/GenBank/DDBJ whole genome shotgun (WGS) entry which is preliminary data.</text>
</comment>
<feature type="transmembrane region" description="Helical" evidence="5">
    <location>
        <begin position="170"/>
        <end position="190"/>
    </location>
</feature>
<feature type="transmembrane region" description="Helical" evidence="5">
    <location>
        <begin position="265"/>
        <end position="288"/>
    </location>
</feature>
<evidence type="ECO:0000256" key="3">
    <source>
        <dbReference type="ARBA" id="ARBA00022989"/>
    </source>
</evidence>
<protein>
    <submittedName>
        <fullName evidence="6">Multidrug transporter MFS superfamily</fullName>
    </submittedName>
</protein>
<dbReference type="Pfam" id="PF07690">
    <property type="entry name" value="MFS_1"/>
    <property type="match status" value="1"/>
</dbReference>
<reference evidence="6 7" key="2">
    <citation type="submission" date="2014-09" db="EMBL/GenBank/DDBJ databases">
        <authorList>
            <consortium name="NBRP consortium"/>
            <person name="Sawabe T."/>
            <person name="Meirelles P."/>
            <person name="Nakanishi M."/>
            <person name="Sayaka M."/>
            <person name="Hattori M."/>
            <person name="Ohkuma M."/>
        </authorList>
    </citation>
    <scope>NUCLEOTIDE SEQUENCE [LARGE SCALE GENOMIC DNA]</scope>
    <source>
        <strain evidence="6 7">JCM 19240</strain>
    </source>
</reference>
<dbReference type="Gene3D" id="1.20.1250.20">
    <property type="entry name" value="MFS general substrate transporter like domains"/>
    <property type="match status" value="2"/>
</dbReference>
<evidence type="ECO:0000256" key="1">
    <source>
        <dbReference type="ARBA" id="ARBA00004141"/>
    </source>
</evidence>
<dbReference type="AlphaFoldDB" id="A0A090T416"/>
<organism evidence="6 7">
    <name type="scientific">Vibrio maritimus</name>
    <dbReference type="NCBI Taxonomy" id="990268"/>
    <lineage>
        <taxon>Bacteria</taxon>
        <taxon>Pseudomonadati</taxon>
        <taxon>Pseudomonadota</taxon>
        <taxon>Gammaproteobacteria</taxon>
        <taxon>Vibrionales</taxon>
        <taxon>Vibrionaceae</taxon>
        <taxon>Vibrio</taxon>
    </lineage>
</organism>
<feature type="transmembrane region" description="Helical" evidence="5">
    <location>
        <begin position="83"/>
        <end position="107"/>
    </location>
</feature>
<reference evidence="6 7" key="1">
    <citation type="submission" date="2014-09" db="EMBL/GenBank/DDBJ databases">
        <title>Vibrio maritimus JCM 19240. (C210) whole genome shotgun sequence.</title>
        <authorList>
            <person name="Sawabe T."/>
            <person name="Meirelles P."/>
            <person name="Nakanishi M."/>
            <person name="Sayaka M."/>
            <person name="Hattori M."/>
            <person name="Ohkuma M."/>
        </authorList>
    </citation>
    <scope>NUCLEOTIDE SEQUENCE [LARGE SCALE GENOMIC DNA]</scope>
    <source>
        <strain evidence="6 7">JCM 19240</strain>
    </source>
</reference>
<dbReference type="InterPro" id="IPR036259">
    <property type="entry name" value="MFS_trans_sf"/>
</dbReference>
<evidence type="ECO:0000256" key="4">
    <source>
        <dbReference type="ARBA" id="ARBA00023136"/>
    </source>
</evidence>
<dbReference type="EMBL" id="BBMT01000005">
    <property type="protein sequence ID" value="GAL34681.1"/>
    <property type="molecule type" value="Genomic_DNA"/>
</dbReference>
<feature type="transmembrane region" description="Helical" evidence="5">
    <location>
        <begin position="52"/>
        <end position="71"/>
    </location>
</feature>
<sequence length="380" mass="41104">MVMIIPTTIALILYFYRDVQRAQALGIYGAVTAVVSAASPLIVGAIADMISWRFAFIPSVVLGVMALLFTFKFEETPKEPETNISLLGVVLSGVTFIALLFGSSLAAQYGWLLPRKPFELAGVELPLSIGAIVLALSVLFFALFVKYSAREERRGLMPLMQPGILKNKKFIVGLVGQSLFFIVVTGVVYGTAVLCQQALGMSSLETALTSMPYTVAAALFALSTPSLGVKVVPRYIIIGGLGIMFLGITKMLFELDATEFTWMSFIVSMTLIGVGTGIVMAQITNVMLSTLSEAHYSDGAGFSETMKELMGQGIAVALTGALLFGGWYFSMSKMAYEIESPQKEVSVEIIEQAALQHELDLQRIGVENEYSEYVVSLPKT</sequence>